<protein>
    <submittedName>
        <fullName evidence="1">Uncharacterized protein</fullName>
    </submittedName>
</protein>
<dbReference type="AlphaFoldDB" id="A0A059CVS0"/>
<evidence type="ECO:0000313" key="1">
    <source>
        <dbReference type="EMBL" id="KCW82281.1"/>
    </source>
</evidence>
<reference evidence="1" key="1">
    <citation type="submission" date="2013-07" db="EMBL/GenBank/DDBJ databases">
        <title>The genome of Eucalyptus grandis.</title>
        <authorList>
            <person name="Schmutz J."/>
            <person name="Hayes R."/>
            <person name="Myburg A."/>
            <person name="Tuskan G."/>
            <person name="Grattapaglia D."/>
            <person name="Rokhsar D.S."/>
        </authorList>
    </citation>
    <scope>NUCLEOTIDE SEQUENCE</scope>
    <source>
        <tissue evidence="1">Leaf extractions</tissue>
    </source>
</reference>
<organism evidence="1">
    <name type="scientific">Eucalyptus grandis</name>
    <name type="common">Flooded gum</name>
    <dbReference type="NCBI Taxonomy" id="71139"/>
    <lineage>
        <taxon>Eukaryota</taxon>
        <taxon>Viridiplantae</taxon>
        <taxon>Streptophyta</taxon>
        <taxon>Embryophyta</taxon>
        <taxon>Tracheophyta</taxon>
        <taxon>Spermatophyta</taxon>
        <taxon>Magnoliopsida</taxon>
        <taxon>eudicotyledons</taxon>
        <taxon>Gunneridae</taxon>
        <taxon>Pentapetalae</taxon>
        <taxon>rosids</taxon>
        <taxon>malvids</taxon>
        <taxon>Myrtales</taxon>
        <taxon>Myrtaceae</taxon>
        <taxon>Myrtoideae</taxon>
        <taxon>Eucalypteae</taxon>
        <taxon>Eucalyptus</taxon>
    </lineage>
</organism>
<gene>
    <name evidence="1" type="ORF">EUGRSUZ_C03700</name>
</gene>
<proteinExistence type="predicted"/>
<dbReference type="InParanoid" id="A0A059CVS0"/>
<accession>A0A059CVS0</accession>
<dbReference type="Gramene" id="KCW82281">
    <property type="protein sequence ID" value="KCW82281"/>
    <property type="gene ID" value="EUGRSUZ_C03700"/>
</dbReference>
<name>A0A059CVS0_EUCGR</name>
<dbReference type="EMBL" id="KK198755">
    <property type="protein sequence ID" value="KCW82281.1"/>
    <property type="molecule type" value="Genomic_DNA"/>
</dbReference>
<sequence>MIYHSQDYDDIHFANLLALTLRGSSRHSQASNVWTIMRLHIHTREWSREQEKKLLSGSSLCLILACVLYHPCRRQDPT</sequence>